<reference evidence="2" key="2">
    <citation type="submission" date="2017-02" db="UniProtKB">
        <authorList>
            <consortium name="WormBaseParasite"/>
        </authorList>
    </citation>
    <scope>IDENTIFICATION</scope>
</reference>
<sequence length="234" mass="26078">MRMLCHAARRVLSTVAMRGGGMLSASDGSAGSITDFEDGPVTQNPYLSLFPSPKIIVPTFDPARRIGTFVSEAIYQLCYEKAYDRERFIRVSVEGASVLGECIANGEWNRMGFLASKDLVEQAKIARRRCTSDQLEMLRFAPDDSILSFLHSSFISLRNFGRKYDHGIVCIYFTTASFIRTSDSVPYDATLTQLLDDFRSSVMVLNVTFARNLSPLGQWKATGINFFVPDVAHS</sequence>
<evidence type="ECO:0000313" key="2">
    <source>
        <dbReference type="WBParaSite" id="ACAC_0000088101-mRNA-1"/>
    </source>
</evidence>
<proteinExistence type="predicted"/>
<reference evidence="1" key="1">
    <citation type="submission" date="2012-09" db="EMBL/GenBank/DDBJ databases">
        <authorList>
            <person name="Martin A.A."/>
        </authorList>
    </citation>
    <scope>NUCLEOTIDE SEQUENCE</scope>
</reference>
<organism evidence="1 2">
    <name type="scientific">Angiostrongylus cantonensis</name>
    <name type="common">Rat lungworm</name>
    <dbReference type="NCBI Taxonomy" id="6313"/>
    <lineage>
        <taxon>Eukaryota</taxon>
        <taxon>Metazoa</taxon>
        <taxon>Ecdysozoa</taxon>
        <taxon>Nematoda</taxon>
        <taxon>Chromadorea</taxon>
        <taxon>Rhabditida</taxon>
        <taxon>Rhabditina</taxon>
        <taxon>Rhabditomorpha</taxon>
        <taxon>Strongyloidea</taxon>
        <taxon>Metastrongylidae</taxon>
        <taxon>Angiostrongylus</taxon>
    </lineage>
</organism>
<dbReference type="Proteomes" id="UP000035642">
    <property type="component" value="Unassembled WGS sequence"/>
</dbReference>
<name>A0A0K0CUI2_ANGCA</name>
<dbReference type="AlphaFoldDB" id="A0A0K0CUI2"/>
<keyword evidence="1" id="KW-1185">Reference proteome</keyword>
<dbReference type="WBParaSite" id="ACAC_0000088101-mRNA-1">
    <property type="protein sequence ID" value="ACAC_0000088101-mRNA-1"/>
    <property type="gene ID" value="ACAC_0000088101"/>
</dbReference>
<accession>A0A0K0CUI2</accession>
<protein>
    <submittedName>
        <fullName evidence="2">GSCFA domain-containing protein</fullName>
    </submittedName>
</protein>
<evidence type="ECO:0000313" key="1">
    <source>
        <dbReference type="Proteomes" id="UP000035642"/>
    </source>
</evidence>